<dbReference type="Pfam" id="PF10502">
    <property type="entry name" value="Peptidase_S26"/>
    <property type="match status" value="1"/>
</dbReference>
<dbReference type="InterPro" id="IPR019758">
    <property type="entry name" value="Pept_S26A_signal_pept_1_CS"/>
</dbReference>
<feature type="domain" description="Peptidase S26" evidence="7">
    <location>
        <begin position="33"/>
        <end position="200"/>
    </location>
</feature>
<dbReference type="GO" id="GO:0016020">
    <property type="term" value="C:membrane"/>
    <property type="evidence" value="ECO:0007669"/>
    <property type="project" value="UniProtKB-SubCell"/>
</dbReference>
<dbReference type="GO" id="GO:0009003">
    <property type="term" value="F:signal peptidase activity"/>
    <property type="evidence" value="ECO:0007669"/>
    <property type="project" value="UniProtKB-EC"/>
</dbReference>
<keyword evidence="6" id="KW-0472">Membrane</keyword>
<evidence type="ECO:0000256" key="1">
    <source>
        <dbReference type="ARBA" id="ARBA00000677"/>
    </source>
</evidence>
<evidence type="ECO:0000259" key="7">
    <source>
        <dbReference type="Pfam" id="PF10502"/>
    </source>
</evidence>
<dbReference type="InterPro" id="IPR000223">
    <property type="entry name" value="Pept_S26A_signal_pept_1"/>
</dbReference>
<comment type="caution">
    <text evidence="8">The sequence shown here is derived from an EMBL/GenBank/DDBJ whole genome shotgun (WGS) entry which is preliminary data.</text>
</comment>
<dbReference type="EC" id="3.4.21.89" evidence="3 6"/>
<keyword evidence="4 6" id="KW-0378">Hydrolase</keyword>
<gene>
    <name evidence="8" type="ORF">AUK40_06775</name>
</gene>
<dbReference type="AlphaFoldDB" id="A0A1J5IBJ2"/>
<feature type="transmembrane region" description="Helical" evidence="6">
    <location>
        <begin position="21"/>
        <end position="50"/>
    </location>
</feature>
<keyword evidence="6" id="KW-0812">Transmembrane</keyword>
<feature type="active site" evidence="5">
    <location>
        <position position="60"/>
    </location>
</feature>
<dbReference type="GO" id="GO:0006465">
    <property type="term" value="P:signal peptide processing"/>
    <property type="evidence" value="ECO:0007669"/>
    <property type="project" value="InterPro"/>
</dbReference>
<dbReference type="PANTHER" id="PTHR43390">
    <property type="entry name" value="SIGNAL PEPTIDASE I"/>
    <property type="match status" value="1"/>
</dbReference>
<dbReference type="SUPFAM" id="SSF51306">
    <property type="entry name" value="LexA/Signal peptidase"/>
    <property type="match status" value="1"/>
</dbReference>
<dbReference type="InterPro" id="IPR036286">
    <property type="entry name" value="LexA/Signal_pep-like_sf"/>
</dbReference>
<dbReference type="CDD" id="cd06530">
    <property type="entry name" value="S26_SPase_I"/>
    <property type="match status" value="1"/>
</dbReference>
<dbReference type="STRING" id="1817892.AUK40_06775"/>
<organism evidence="8 9">
    <name type="scientific">Candidatus Wirthbacteria bacterium CG2_30_54_11</name>
    <dbReference type="NCBI Taxonomy" id="1817892"/>
    <lineage>
        <taxon>Bacteria</taxon>
        <taxon>Candidatus Wirthbacteria</taxon>
    </lineage>
</organism>
<dbReference type="PROSITE" id="PS00760">
    <property type="entry name" value="SPASE_I_2"/>
    <property type="match status" value="1"/>
</dbReference>
<dbReference type="Gene3D" id="2.10.109.10">
    <property type="entry name" value="Umud Fragment, subunit A"/>
    <property type="match status" value="1"/>
</dbReference>
<evidence type="ECO:0000256" key="3">
    <source>
        <dbReference type="ARBA" id="ARBA00013208"/>
    </source>
</evidence>
<dbReference type="InterPro" id="IPR019757">
    <property type="entry name" value="Pept_S26A_signal_pept_1_Lys-AS"/>
</dbReference>
<evidence type="ECO:0000313" key="8">
    <source>
        <dbReference type="EMBL" id="OIP94581.1"/>
    </source>
</evidence>
<dbReference type="Proteomes" id="UP000183245">
    <property type="component" value="Unassembled WGS sequence"/>
</dbReference>
<name>A0A1J5IBJ2_9BACT</name>
<keyword evidence="6" id="KW-0645">Protease</keyword>
<evidence type="ECO:0000256" key="2">
    <source>
        <dbReference type="ARBA" id="ARBA00009370"/>
    </source>
</evidence>
<dbReference type="NCBIfam" id="TIGR02227">
    <property type="entry name" value="sigpep_I_bact"/>
    <property type="match status" value="1"/>
</dbReference>
<dbReference type="PROSITE" id="PS00761">
    <property type="entry name" value="SPASE_I_3"/>
    <property type="match status" value="1"/>
</dbReference>
<dbReference type="InterPro" id="IPR019533">
    <property type="entry name" value="Peptidase_S26"/>
</dbReference>
<protein>
    <recommendedName>
        <fullName evidence="3 6">Signal peptidase I</fullName>
        <ecNumber evidence="3 6">3.4.21.89</ecNumber>
    </recommendedName>
</protein>
<accession>A0A1J5IBJ2</accession>
<evidence type="ECO:0000313" key="9">
    <source>
        <dbReference type="Proteomes" id="UP000183245"/>
    </source>
</evidence>
<sequence>MDIRSNLQTTGQAEAEKKKDLGTLLLSCVLFVLELVAILLIVFFIIRLFVLQPFTVVGSSMYDTLVDGQEVYANILSYRFKDPMRGDIVVLVPPQQTDRYLVKRIIGLPGDRLEIKGDGQVIIYNNQYPNGIALREEYLDTPASTQGYVVERLGSDEYFVMGDNRTHSSDSRGDVVSDNTGPLTAWTLPKRNIVGRVIARVKPFSEFALFPSPHYNL</sequence>
<feature type="active site" evidence="5">
    <location>
        <position position="103"/>
    </location>
</feature>
<proteinExistence type="inferred from homology"/>
<keyword evidence="6" id="KW-1133">Transmembrane helix</keyword>
<reference evidence="8 9" key="1">
    <citation type="journal article" date="2016" name="Environ. Microbiol.">
        <title>Genomic resolution of a cold subsurface aquifer community provides metabolic insights for novel microbes adapted to high CO concentrations.</title>
        <authorList>
            <person name="Probst A.J."/>
            <person name="Castelle C.J."/>
            <person name="Singh A."/>
            <person name="Brown C.T."/>
            <person name="Anantharaman K."/>
            <person name="Sharon I."/>
            <person name="Hug L.A."/>
            <person name="Burstein D."/>
            <person name="Emerson J.B."/>
            <person name="Thomas B.C."/>
            <person name="Banfield J.F."/>
        </authorList>
    </citation>
    <scope>NUCLEOTIDE SEQUENCE [LARGE SCALE GENOMIC DNA]</scope>
    <source>
        <strain evidence="8">CG2_30_54_11</strain>
    </source>
</reference>
<evidence type="ECO:0000256" key="5">
    <source>
        <dbReference type="PIRSR" id="PIRSR600223-1"/>
    </source>
</evidence>
<dbReference type="PANTHER" id="PTHR43390:SF1">
    <property type="entry name" value="CHLOROPLAST PROCESSING PEPTIDASE"/>
    <property type="match status" value="1"/>
</dbReference>
<comment type="subcellular location">
    <subcellularLocation>
        <location evidence="6">Membrane</location>
        <topology evidence="6">Single-pass type II membrane protein</topology>
    </subcellularLocation>
</comment>
<comment type="catalytic activity">
    <reaction evidence="1 6">
        <text>Cleavage of hydrophobic, N-terminal signal or leader sequences from secreted and periplasmic proteins.</text>
        <dbReference type="EC" id="3.4.21.89"/>
    </reaction>
</comment>
<evidence type="ECO:0000256" key="6">
    <source>
        <dbReference type="RuleBase" id="RU362042"/>
    </source>
</evidence>
<evidence type="ECO:0000256" key="4">
    <source>
        <dbReference type="ARBA" id="ARBA00022801"/>
    </source>
</evidence>
<dbReference type="EMBL" id="MNZT01000126">
    <property type="protein sequence ID" value="OIP94581.1"/>
    <property type="molecule type" value="Genomic_DNA"/>
</dbReference>
<dbReference type="GO" id="GO:0004252">
    <property type="term" value="F:serine-type endopeptidase activity"/>
    <property type="evidence" value="ECO:0007669"/>
    <property type="project" value="InterPro"/>
</dbReference>
<dbReference type="PRINTS" id="PR00727">
    <property type="entry name" value="LEADERPTASE"/>
</dbReference>
<comment type="similarity">
    <text evidence="2 6">Belongs to the peptidase S26 family.</text>
</comment>